<dbReference type="STRING" id="436010.A0A167W2Z8"/>
<keyword evidence="1" id="KW-0732">Signal</keyword>
<reference evidence="2 3" key="1">
    <citation type="journal article" date="2016" name="Mol. Biol. Evol.">
        <title>Comparative Genomics of Early-Diverging Mushroom-Forming Fungi Provides Insights into the Origins of Lignocellulose Decay Capabilities.</title>
        <authorList>
            <person name="Nagy L.G."/>
            <person name="Riley R."/>
            <person name="Tritt A."/>
            <person name="Adam C."/>
            <person name="Daum C."/>
            <person name="Floudas D."/>
            <person name="Sun H."/>
            <person name="Yadav J.S."/>
            <person name="Pangilinan J."/>
            <person name="Larsson K.H."/>
            <person name="Matsuura K."/>
            <person name="Barry K."/>
            <person name="Labutti K."/>
            <person name="Kuo R."/>
            <person name="Ohm R.A."/>
            <person name="Bhattacharya S.S."/>
            <person name="Shirouzu T."/>
            <person name="Yoshinaga Y."/>
            <person name="Martin F.M."/>
            <person name="Grigoriev I.V."/>
            <person name="Hibbett D.S."/>
        </authorList>
    </citation>
    <scope>NUCLEOTIDE SEQUENCE [LARGE SCALE GENOMIC DNA]</scope>
    <source>
        <strain evidence="2 3">CBS 109695</strain>
    </source>
</reference>
<keyword evidence="3" id="KW-1185">Reference proteome</keyword>
<feature type="signal peptide" evidence="1">
    <location>
        <begin position="1"/>
        <end position="22"/>
    </location>
</feature>
<name>A0A167W2Z8_9AGAM</name>
<gene>
    <name evidence="2" type="ORF">FIBSPDRAFT_877327</name>
</gene>
<feature type="chain" id="PRO_5007893750" description="Secreted protein" evidence="1">
    <location>
        <begin position="23"/>
        <end position="97"/>
    </location>
</feature>
<evidence type="ECO:0000313" key="3">
    <source>
        <dbReference type="Proteomes" id="UP000076532"/>
    </source>
</evidence>
<sequence length="97" mass="10737">MRAMLPVWLHYAPLLLLHPSRGIRLLAIALHAITLPLLAEEAPPYVLGTWLMIAHDLDKHVASVASTSSHSHTETGTGDVLPFLRRAFLDSKGLRLR</sequence>
<protein>
    <recommendedName>
        <fullName evidence="4">Secreted protein</fullName>
    </recommendedName>
</protein>
<proteinExistence type="predicted"/>
<dbReference type="AlphaFoldDB" id="A0A167W2Z8"/>
<evidence type="ECO:0000256" key="1">
    <source>
        <dbReference type="SAM" id="SignalP"/>
    </source>
</evidence>
<dbReference type="Proteomes" id="UP000076532">
    <property type="component" value="Unassembled WGS sequence"/>
</dbReference>
<evidence type="ECO:0000313" key="2">
    <source>
        <dbReference type="EMBL" id="KZP05637.1"/>
    </source>
</evidence>
<dbReference type="OrthoDB" id="6108at2759"/>
<organism evidence="2 3">
    <name type="scientific">Athelia psychrophila</name>
    <dbReference type="NCBI Taxonomy" id="1759441"/>
    <lineage>
        <taxon>Eukaryota</taxon>
        <taxon>Fungi</taxon>
        <taxon>Dikarya</taxon>
        <taxon>Basidiomycota</taxon>
        <taxon>Agaricomycotina</taxon>
        <taxon>Agaricomycetes</taxon>
        <taxon>Agaricomycetidae</taxon>
        <taxon>Atheliales</taxon>
        <taxon>Atheliaceae</taxon>
        <taxon>Athelia</taxon>
    </lineage>
</organism>
<accession>A0A167W2Z8</accession>
<evidence type="ECO:0008006" key="4">
    <source>
        <dbReference type="Google" id="ProtNLM"/>
    </source>
</evidence>
<dbReference type="EMBL" id="KV417827">
    <property type="protein sequence ID" value="KZP05637.1"/>
    <property type="molecule type" value="Genomic_DNA"/>
</dbReference>